<name>A0A0F4V9K0_PSEFL</name>
<protein>
    <submittedName>
        <fullName evidence="1">Uncharacterized protein</fullName>
    </submittedName>
</protein>
<sequence length="77" mass="8488">MAQRCMAQNAYAVHRQHRLPAPLGIVLIDHIRQVNIRLNVMIAIDLAKQLAHGTCVGWPIGSKNQMWHHAVSGDGAS</sequence>
<gene>
    <name evidence="1" type="ORF">VD17_12655</name>
</gene>
<accession>A0A0F4V9K0</accession>
<comment type="caution">
    <text evidence="1">The sequence shown here is derived from an EMBL/GenBank/DDBJ whole genome shotgun (WGS) entry which is preliminary data.</text>
</comment>
<dbReference type="AlphaFoldDB" id="A0A0F4V9K0"/>
<reference evidence="1 2" key="1">
    <citation type="submission" date="2015-03" db="EMBL/GenBank/DDBJ databases">
        <title>Comparative genomics of Pseudomonas insights into diversity of traits involved in vanlence and defense.</title>
        <authorList>
            <person name="Qin Y."/>
        </authorList>
    </citation>
    <scope>NUCLEOTIDE SEQUENCE [LARGE SCALE GENOMIC DNA]</scope>
    <source>
        <strain evidence="1 2">H24</strain>
    </source>
</reference>
<dbReference type="Proteomes" id="UP000033400">
    <property type="component" value="Unassembled WGS sequence"/>
</dbReference>
<proteinExistence type="predicted"/>
<evidence type="ECO:0000313" key="1">
    <source>
        <dbReference type="EMBL" id="KJZ65451.1"/>
    </source>
</evidence>
<organism evidence="1 2">
    <name type="scientific">Pseudomonas fluorescens</name>
    <dbReference type="NCBI Taxonomy" id="294"/>
    <lineage>
        <taxon>Bacteria</taxon>
        <taxon>Pseudomonadati</taxon>
        <taxon>Pseudomonadota</taxon>
        <taxon>Gammaproteobacteria</taxon>
        <taxon>Pseudomonadales</taxon>
        <taxon>Pseudomonadaceae</taxon>
        <taxon>Pseudomonas</taxon>
    </lineage>
</organism>
<dbReference type="EMBL" id="LACH01000021">
    <property type="protein sequence ID" value="KJZ65451.1"/>
    <property type="molecule type" value="Genomic_DNA"/>
</dbReference>
<evidence type="ECO:0000313" key="2">
    <source>
        <dbReference type="Proteomes" id="UP000033400"/>
    </source>
</evidence>